<evidence type="ECO:0000313" key="3">
    <source>
        <dbReference type="Proteomes" id="UP000317365"/>
    </source>
</evidence>
<keyword evidence="3" id="KW-1185">Reference proteome</keyword>
<dbReference type="AlphaFoldDB" id="A0A515ETI4"/>
<organism evidence="2 3">
    <name type="scientific">Rhodoferax aquaticus</name>
    <dbReference type="NCBI Taxonomy" id="2527691"/>
    <lineage>
        <taxon>Bacteria</taxon>
        <taxon>Pseudomonadati</taxon>
        <taxon>Pseudomonadota</taxon>
        <taxon>Betaproteobacteria</taxon>
        <taxon>Burkholderiales</taxon>
        <taxon>Comamonadaceae</taxon>
        <taxon>Rhodoferax</taxon>
    </lineage>
</organism>
<dbReference type="RefSeq" id="WP_142813090.1">
    <property type="nucleotide sequence ID" value="NZ_CP036282.1"/>
</dbReference>
<dbReference type="KEGG" id="rhg:EXZ61_18120"/>
<sequence>MPIWIDQLLRAKFRDVYFQVDSIEHQAGYNLVVREYPFQDLPTVFRMGQGAEEIKFSAYVIGDDYMEQRDALRAALDAPGSGDLVHPTAGTMSVFVSAKYSIKENPTAEGGMARFDLTFVRGEVRRYPRGVANTQATAKEKSLAAQIASMDAFFAAYDLSNKPGWAADRSVARVTDSVSAIWANMSKVTSGLGDFTNTAIGNYQAVRDGISTLVRQPRQLAKAISNLFALPTDLSSAAARDFAASFEGLFDMGKKVARKDFEVSVMPAVGAGLVMYGTGSSTGLGLDTPARRQLAVLNDTSDQLVESLALAGWVQAIAAADMTSYDDALALRGKVNDQATRLLLRASTQAASDTLPTSSWHDATMAMLSASLADIRDRSRDLARLTTYTPDGWMPVWLVSYKLFGTVAYADEILDMNPHITHPLLVPPGKPLRVMRHD</sequence>
<protein>
    <submittedName>
        <fullName evidence="2">Multidrug DMT transporter</fullName>
    </submittedName>
</protein>
<evidence type="ECO:0000259" key="1">
    <source>
        <dbReference type="Pfam" id="PF07157"/>
    </source>
</evidence>
<gene>
    <name evidence="2" type="ORF">EXZ61_18120</name>
</gene>
<accession>A0A515ETI4</accession>
<reference evidence="3" key="2">
    <citation type="journal article" date="2020" name="Int. J. Syst. Evol. Microbiol.">
        <title>Genomic insights into a novel species Rhodoferax aquaticus sp. nov., isolated from freshwater.</title>
        <authorList>
            <person name="Li T."/>
            <person name="Zhuo Y."/>
            <person name="Jin C.Z."/>
            <person name="Wu X."/>
            <person name="Ko S.R."/>
            <person name="Jin F.J."/>
            <person name="Ahn C.Y."/>
            <person name="Oh H.M."/>
            <person name="Lee H.G."/>
            <person name="Jin L."/>
        </authorList>
    </citation>
    <scope>NUCLEOTIDE SEQUENCE [LARGE SCALE GENOMIC DNA]</scope>
    <source>
        <strain evidence="3">Gr-4</strain>
    </source>
</reference>
<dbReference type="Pfam" id="PF07157">
    <property type="entry name" value="DNA_circ_N"/>
    <property type="match status" value="1"/>
</dbReference>
<feature type="domain" description="DNA circulation N-terminal" evidence="1">
    <location>
        <begin position="8"/>
        <end position="94"/>
    </location>
</feature>
<dbReference type="InterPro" id="IPR009826">
    <property type="entry name" value="DNA_circ_N"/>
</dbReference>
<reference evidence="3" key="1">
    <citation type="submission" date="2019-02" db="EMBL/GenBank/DDBJ databases">
        <title>Complete genome sequence of Rhodoferax sp. Gr-4.</title>
        <authorList>
            <person name="Jin L."/>
        </authorList>
    </citation>
    <scope>NUCLEOTIDE SEQUENCE [LARGE SCALE GENOMIC DNA]</scope>
    <source>
        <strain evidence="3">Gr-4</strain>
    </source>
</reference>
<proteinExistence type="predicted"/>
<evidence type="ECO:0000313" key="2">
    <source>
        <dbReference type="EMBL" id="QDL55938.1"/>
    </source>
</evidence>
<dbReference type="Proteomes" id="UP000317365">
    <property type="component" value="Chromosome"/>
</dbReference>
<name>A0A515ETI4_9BURK</name>
<dbReference type="EMBL" id="CP036282">
    <property type="protein sequence ID" value="QDL55938.1"/>
    <property type="molecule type" value="Genomic_DNA"/>
</dbReference>